<feature type="non-terminal residue" evidence="1">
    <location>
        <position position="99"/>
    </location>
</feature>
<dbReference type="Proteomes" id="UP000693946">
    <property type="component" value="Linkage Group LG13"/>
</dbReference>
<dbReference type="AlphaFoldDB" id="A0AAV6SEJ5"/>
<evidence type="ECO:0000313" key="2">
    <source>
        <dbReference type="Proteomes" id="UP000693946"/>
    </source>
</evidence>
<gene>
    <name evidence="1" type="ORF">JOB18_029952</name>
</gene>
<sequence length="99" mass="10863">MCTGSLQWPEPSVVHPASSQLALAPEIKRHIVERRSTLASSSSMSIKVMLIDSGVVHLQHHPLTAADHWLMGLINLTRAHQSTPQPLFGWLCSSSTQTK</sequence>
<comment type="caution">
    <text evidence="1">The sequence shown here is derived from an EMBL/GenBank/DDBJ whole genome shotgun (WGS) entry which is preliminary data.</text>
</comment>
<accession>A0AAV6SEJ5</accession>
<organism evidence="1 2">
    <name type="scientific">Solea senegalensis</name>
    <name type="common">Senegalese sole</name>
    <dbReference type="NCBI Taxonomy" id="28829"/>
    <lineage>
        <taxon>Eukaryota</taxon>
        <taxon>Metazoa</taxon>
        <taxon>Chordata</taxon>
        <taxon>Craniata</taxon>
        <taxon>Vertebrata</taxon>
        <taxon>Euteleostomi</taxon>
        <taxon>Actinopterygii</taxon>
        <taxon>Neopterygii</taxon>
        <taxon>Teleostei</taxon>
        <taxon>Neoteleostei</taxon>
        <taxon>Acanthomorphata</taxon>
        <taxon>Carangaria</taxon>
        <taxon>Pleuronectiformes</taxon>
        <taxon>Pleuronectoidei</taxon>
        <taxon>Soleidae</taxon>
        <taxon>Solea</taxon>
    </lineage>
</organism>
<name>A0AAV6SEJ5_SOLSE</name>
<keyword evidence="2" id="KW-1185">Reference proteome</keyword>
<dbReference type="EMBL" id="JAGKHQ010000005">
    <property type="protein sequence ID" value="KAG7516355.1"/>
    <property type="molecule type" value="Genomic_DNA"/>
</dbReference>
<reference evidence="1 2" key="1">
    <citation type="journal article" date="2021" name="Sci. Rep.">
        <title>Chromosome anchoring in Senegalese sole (Solea senegalensis) reveals sex-associated markers and genome rearrangements in flatfish.</title>
        <authorList>
            <person name="Guerrero-Cozar I."/>
            <person name="Gomez-Garrido J."/>
            <person name="Berbel C."/>
            <person name="Martinez-Blanch J.F."/>
            <person name="Alioto T."/>
            <person name="Claros M.G."/>
            <person name="Gagnaire P.A."/>
            <person name="Manchado M."/>
        </authorList>
    </citation>
    <scope>NUCLEOTIDE SEQUENCE [LARGE SCALE GENOMIC DNA]</scope>
    <source>
        <strain evidence="1">Sse05_10M</strain>
    </source>
</reference>
<evidence type="ECO:0000313" key="1">
    <source>
        <dbReference type="EMBL" id="KAG7516355.1"/>
    </source>
</evidence>
<proteinExistence type="predicted"/>
<protein>
    <submittedName>
        <fullName evidence="1">Uncharacterized protein</fullName>
    </submittedName>
</protein>